<proteinExistence type="predicted"/>
<keyword evidence="2" id="KW-1185">Reference proteome</keyword>
<organism evidence="1 2">
    <name type="scientific">Kitasatospora cathayae</name>
    <dbReference type="NCBI Taxonomy" id="3004092"/>
    <lineage>
        <taxon>Bacteria</taxon>
        <taxon>Bacillati</taxon>
        <taxon>Actinomycetota</taxon>
        <taxon>Actinomycetes</taxon>
        <taxon>Kitasatosporales</taxon>
        <taxon>Streptomycetaceae</taxon>
        <taxon>Kitasatospora</taxon>
    </lineage>
</organism>
<evidence type="ECO:0000313" key="1">
    <source>
        <dbReference type="EMBL" id="WBP90542.1"/>
    </source>
</evidence>
<protein>
    <submittedName>
        <fullName evidence="1">Uncharacterized protein</fullName>
    </submittedName>
</protein>
<dbReference type="RefSeq" id="WP_270149395.1">
    <property type="nucleotide sequence ID" value="NZ_CP115450.1"/>
</dbReference>
<reference evidence="2" key="1">
    <citation type="submission" date="2022-12" db="EMBL/GenBank/DDBJ databases">
        <authorList>
            <person name="Mo P."/>
        </authorList>
    </citation>
    <scope>NUCLEOTIDE SEQUENCE [LARGE SCALE GENOMIC DNA]</scope>
    <source>
        <strain evidence="2">HUAS 3-15</strain>
    </source>
</reference>
<evidence type="ECO:0000313" key="2">
    <source>
        <dbReference type="Proteomes" id="UP001212821"/>
    </source>
</evidence>
<accession>A0ABY7QCT6</accession>
<name>A0ABY7QCT6_9ACTN</name>
<dbReference type="Proteomes" id="UP001212821">
    <property type="component" value="Chromosome"/>
</dbReference>
<sequence length="154" mass="16439">MTETLMNRYRQAVQPLLDPDEQLVDVAKVIPAAGAEGIGDGAGAAIGNKLARIGAVTGGSGSIARSFPNVESGVAAKLLVVTDRRTAFVTVGPDIRKLGRLHWHVPRDLVAGVERRPRLQAMARFRLRFADGSAVAMYTMRRRTIEALAGHLGG</sequence>
<dbReference type="EMBL" id="CP115450">
    <property type="protein sequence ID" value="WBP90542.1"/>
    <property type="molecule type" value="Genomic_DNA"/>
</dbReference>
<gene>
    <name evidence="1" type="ORF">O1G21_34895</name>
</gene>